<protein>
    <submittedName>
        <fullName evidence="2">Uncharacterized protein</fullName>
    </submittedName>
</protein>
<gene>
    <name evidence="2" type="ORF">UH38_16120</name>
</gene>
<dbReference type="OrthoDB" id="488725at2"/>
<feature type="region of interest" description="Disordered" evidence="1">
    <location>
        <begin position="1"/>
        <end position="22"/>
    </location>
</feature>
<dbReference type="AlphaFoldDB" id="A0A0D8ZQL3"/>
<evidence type="ECO:0000313" key="2">
    <source>
        <dbReference type="EMBL" id="KJH70759.1"/>
    </source>
</evidence>
<organism evidence="2 3">
    <name type="scientific">Aliterella atlantica CENA595</name>
    <dbReference type="NCBI Taxonomy" id="1618023"/>
    <lineage>
        <taxon>Bacteria</taxon>
        <taxon>Bacillati</taxon>
        <taxon>Cyanobacteriota</taxon>
        <taxon>Cyanophyceae</taxon>
        <taxon>Chroococcidiopsidales</taxon>
        <taxon>Aliterellaceae</taxon>
        <taxon>Aliterella</taxon>
    </lineage>
</organism>
<reference evidence="2 3" key="1">
    <citation type="submission" date="2015-02" db="EMBL/GenBank/DDBJ databases">
        <title>Draft genome of a novel marine cyanobacterium (Chroococcales) isolated from South Atlantic Ocean.</title>
        <authorList>
            <person name="Rigonato J."/>
            <person name="Alvarenga D.O."/>
            <person name="Branco L.H."/>
            <person name="Varani A.M."/>
            <person name="Brandini F.P."/>
            <person name="Fiore M.F."/>
        </authorList>
    </citation>
    <scope>NUCLEOTIDE SEQUENCE [LARGE SCALE GENOMIC DNA]</scope>
    <source>
        <strain evidence="2 3">CENA595</strain>
    </source>
</reference>
<name>A0A0D8ZQL3_9CYAN</name>
<evidence type="ECO:0000313" key="3">
    <source>
        <dbReference type="Proteomes" id="UP000032452"/>
    </source>
</evidence>
<dbReference type="RefSeq" id="WP_045055704.1">
    <property type="nucleotide sequence ID" value="NZ_CAWMDP010000005.1"/>
</dbReference>
<dbReference type="Proteomes" id="UP000032452">
    <property type="component" value="Unassembled WGS sequence"/>
</dbReference>
<sequence>MGRGNPNPKHKYVSPNPEPMSERTIGVRLPLELDAYVRSLPNRTEWLRRVIAEAIEQEKSQAKVDRA</sequence>
<keyword evidence="3" id="KW-1185">Reference proteome</keyword>
<comment type="caution">
    <text evidence="2">The sequence shown here is derived from an EMBL/GenBank/DDBJ whole genome shotgun (WGS) entry which is preliminary data.</text>
</comment>
<proteinExistence type="predicted"/>
<evidence type="ECO:0000256" key="1">
    <source>
        <dbReference type="SAM" id="MobiDB-lite"/>
    </source>
</evidence>
<accession>A0A0D8ZQL3</accession>
<dbReference type="STRING" id="1618023.UH38_16120"/>
<dbReference type="EMBL" id="JYON01000018">
    <property type="protein sequence ID" value="KJH70759.1"/>
    <property type="molecule type" value="Genomic_DNA"/>
</dbReference>